<dbReference type="InterPro" id="IPR029028">
    <property type="entry name" value="Alpha/beta_knot_MTases"/>
</dbReference>
<reference evidence="6" key="1">
    <citation type="submission" date="2015-09" db="EMBL/GenBank/DDBJ databases">
        <authorList>
            <person name="Wibberg D."/>
        </authorList>
    </citation>
    <scope>NUCLEOTIDE SEQUENCE [LARGE SCALE GENOMIC DNA]</scope>
    <source>
        <strain evidence="6">SD1D</strain>
    </source>
</reference>
<dbReference type="RefSeq" id="WP_058258885.1">
    <property type="nucleotide sequence ID" value="NZ_DUPS01000032.1"/>
</dbReference>
<evidence type="ECO:0000256" key="3">
    <source>
        <dbReference type="ARBA" id="ARBA00022679"/>
    </source>
</evidence>
<dbReference type="Gene3D" id="3.40.1280.10">
    <property type="match status" value="1"/>
</dbReference>
<dbReference type="GO" id="GO:0032259">
    <property type="term" value="P:methylation"/>
    <property type="evidence" value="ECO:0007669"/>
    <property type="project" value="UniProtKB-KW"/>
</dbReference>
<dbReference type="OrthoDB" id="9785673at2"/>
<proteinExistence type="inferred from homology"/>
<dbReference type="Proteomes" id="UP000196053">
    <property type="component" value="Chromosome I"/>
</dbReference>
<keyword evidence="6" id="KW-1185">Reference proteome</keyword>
<evidence type="ECO:0000259" key="4">
    <source>
        <dbReference type="SMART" id="SM00967"/>
    </source>
</evidence>
<dbReference type="GO" id="GO:0006396">
    <property type="term" value="P:RNA processing"/>
    <property type="evidence" value="ECO:0007669"/>
    <property type="project" value="InterPro"/>
</dbReference>
<dbReference type="GO" id="GO:0005737">
    <property type="term" value="C:cytoplasm"/>
    <property type="evidence" value="ECO:0007669"/>
    <property type="project" value="UniProtKB-ARBA"/>
</dbReference>
<dbReference type="InterPro" id="IPR029064">
    <property type="entry name" value="Ribosomal_eL30-like_sf"/>
</dbReference>
<dbReference type="SMART" id="SM00967">
    <property type="entry name" value="SpoU_sub_bind"/>
    <property type="match status" value="1"/>
</dbReference>
<gene>
    <name evidence="5" type="ORF">SD1D_2117</name>
</gene>
<evidence type="ECO:0000313" key="6">
    <source>
        <dbReference type="Proteomes" id="UP000196053"/>
    </source>
</evidence>
<protein>
    <recommendedName>
        <fullName evidence="4">RNA 2-O ribose methyltransferase substrate binding domain-containing protein</fullName>
    </recommendedName>
</protein>
<dbReference type="PANTHER" id="PTHR43191">
    <property type="entry name" value="RRNA METHYLTRANSFERASE 3"/>
    <property type="match status" value="1"/>
</dbReference>
<dbReference type="Pfam" id="PF22435">
    <property type="entry name" value="MRM3-like_sub_bind"/>
    <property type="match status" value="1"/>
</dbReference>
<accession>A0A0K8J8N1</accession>
<dbReference type="CDD" id="cd18095">
    <property type="entry name" value="SpoU-like_rRNA-MTase"/>
    <property type="match status" value="1"/>
</dbReference>
<organism evidence="5 6">
    <name type="scientific">Herbinix luporum</name>
    <dbReference type="NCBI Taxonomy" id="1679721"/>
    <lineage>
        <taxon>Bacteria</taxon>
        <taxon>Bacillati</taxon>
        <taxon>Bacillota</taxon>
        <taxon>Clostridia</taxon>
        <taxon>Lachnospirales</taxon>
        <taxon>Lachnospiraceae</taxon>
        <taxon>Herbinix</taxon>
    </lineage>
</organism>
<dbReference type="EMBL" id="LN879430">
    <property type="protein sequence ID" value="CUH93652.1"/>
    <property type="molecule type" value="Genomic_DNA"/>
</dbReference>
<evidence type="ECO:0000256" key="2">
    <source>
        <dbReference type="ARBA" id="ARBA00022603"/>
    </source>
</evidence>
<dbReference type="SUPFAM" id="SSF55315">
    <property type="entry name" value="L30e-like"/>
    <property type="match status" value="1"/>
</dbReference>
<dbReference type="GO" id="GO:0008173">
    <property type="term" value="F:RNA methyltransferase activity"/>
    <property type="evidence" value="ECO:0007669"/>
    <property type="project" value="InterPro"/>
</dbReference>
<dbReference type="GO" id="GO:0003723">
    <property type="term" value="F:RNA binding"/>
    <property type="evidence" value="ECO:0007669"/>
    <property type="project" value="InterPro"/>
</dbReference>
<feature type="domain" description="RNA 2-O ribose methyltransferase substrate binding" evidence="4">
    <location>
        <begin position="35"/>
        <end position="106"/>
    </location>
</feature>
<sequence length="266" mass="29526">MNVRTVITSLNNPQIKNLALLQKKAKARKEQGLFVVEGIKMFEEARDLGLLVKSYLSESFYQEKLKTSDFFTGLNFEVVSDQIFKQITDTMTPQGIMGTVKRPVYNLDSILSKPNSFLLILEDIRDPGNLGTMIRTAEGAGVTGIILNSSCADILQPKVVRATMGSIYRVPYYLAEDFTAILNMLKDEGFKLYAAHLSGHLYDQEGSFLGKCGLLIGNEAHGLKEETSAMADYLIKIPMEGKVESLNAAIAAAILMYEAARQRRKK</sequence>
<dbReference type="InterPro" id="IPR029026">
    <property type="entry name" value="tRNA_m1G_MTases_N"/>
</dbReference>
<comment type="similarity">
    <text evidence="1">Belongs to the class IV-like SAM-binding methyltransferase superfamily. RNA methyltransferase TrmH family.</text>
</comment>
<dbReference type="Gene3D" id="3.30.1330.30">
    <property type="match status" value="1"/>
</dbReference>
<dbReference type="PANTHER" id="PTHR43191:SF2">
    <property type="entry name" value="RRNA METHYLTRANSFERASE 3, MITOCHONDRIAL"/>
    <property type="match status" value="1"/>
</dbReference>
<dbReference type="KEGG" id="hsd:SD1D_2117"/>
<dbReference type="Pfam" id="PF00588">
    <property type="entry name" value="SpoU_methylase"/>
    <property type="match status" value="1"/>
</dbReference>
<keyword evidence="3" id="KW-0808">Transferase</keyword>
<dbReference type="InterPro" id="IPR013123">
    <property type="entry name" value="SpoU_subst-bd"/>
</dbReference>
<dbReference type="InterPro" id="IPR053888">
    <property type="entry name" value="MRM3-like_sub_bind"/>
</dbReference>
<name>A0A0K8J8N1_9FIRM</name>
<dbReference type="InterPro" id="IPR051259">
    <property type="entry name" value="rRNA_Methyltransferase"/>
</dbReference>
<keyword evidence="2" id="KW-0489">Methyltransferase</keyword>
<dbReference type="AlphaFoldDB" id="A0A0K8J8N1"/>
<dbReference type="InterPro" id="IPR001537">
    <property type="entry name" value="SpoU_MeTrfase"/>
</dbReference>
<evidence type="ECO:0000313" key="5">
    <source>
        <dbReference type="EMBL" id="CUH93652.1"/>
    </source>
</evidence>
<evidence type="ECO:0000256" key="1">
    <source>
        <dbReference type="ARBA" id="ARBA00007228"/>
    </source>
</evidence>
<dbReference type="SUPFAM" id="SSF75217">
    <property type="entry name" value="alpha/beta knot"/>
    <property type="match status" value="1"/>
</dbReference>